<dbReference type="Proteomes" id="UP001348098">
    <property type="component" value="Unassembled WGS sequence"/>
</dbReference>
<evidence type="ECO:0000313" key="4">
    <source>
        <dbReference type="Proteomes" id="UP001348098"/>
    </source>
</evidence>
<dbReference type="EMBL" id="JAYKYQ010000004">
    <property type="protein sequence ID" value="MEB3510804.1"/>
    <property type="molecule type" value="Genomic_DNA"/>
</dbReference>
<dbReference type="SUPFAM" id="SSF55729">
    <property type="entry name" value="Acyl-CoA N-acyltransferases (Nat)"/>
    <property type="match status" value="1"/>
</dbReference>
<organism evidence="3 4">
    <name type="scientific">Nocardia implantans</name>
    <dbReference type="NCBI Taxonomy" id="3108168"/>
    <lineage>
        <taxon>Bacteria</taxon>
        <taxon>Bacillati</taxon>
        <taxon>Actinomycetota</taxon>
        <taxon>Actinomycetes</taxon>
        <taxon>Mycobacteriales</taxon>
        <taxon>Nocardiaceae</taxon>
        <taxon>Nocardia</taxon>
    </lineage>
</organism>
<dbReference type="PROSITE" id="PS51186">
    <property type="entry name" value="GNAT"/>
    <property type="match status" value="1"/>
</dbReference>
<evidence type="ECO:0000259" key="2">
    <source>
        <dbReference type="PROSITE" id="PS51186"/>
    </source>
</evidence>
<dbReference type="InterPro" id="IPR016181">
    <property type="entry name" value="Acyl_CoA_acyltransferase"/>
</dbReference>
<proteinExistence type="predicted"/>
<dbReference type="CDD" id="cd04301">
    <property type="entry name" value="NAT_SF"/>
    <property type="match status" value="1"/>
</dbReference>
<evidence type="ECO:0000313" key="3">
    <source>
        <dbReference type="EMBL" id="MEB3510804.1"/>
    </source>
</evidence>
<dbReference type="RefSeq" id="WP_323124213.1">
    <property type="nucleotide sequence ID" value="NZ_JAYESH010000005.1"/>
</dbReference>
<accession>A0ABU6AUG6</accession>
<reference evidence="3 4" key="1">
    <citation type="submission" date="2023-12" db="EMBL/GenBank/DDBJ databases">
        <title>novel species in genus Nocarida.</title>
        <authorList>
            <person name="Li Z."/>
        </authorList>
    </citation>
    <scope>NUCLEOTIDE SEQUENCE [LARGE SCALE GENOMIC DNA]</scope>
    <source>
        <strain evidence="3 4">CDC186</strain>
    </source>
</reference>
<name>A0ABU6AUG6_9NOCA</name>
<dbReference type="PANTHER" id="PTHR13947:SF37">
    <property type="entry name" value="LD18367P"/>
    <property type="match status" value="1"/>
</dbReference>
<gene>
    <name evidence="3" type="ORF">U3653_12310</name>
</gene>
<dbReference type="InterPro" id="IPR000182">
    <property type="entry name" value="GNAT_dom"/>
</dbReference>
<dbReference type="PANTHER" id="PTHR13947">
    <property type="entry name" value="GNAT FAMILY N-ACETYLTRANSFERASE"/>
    <property type="match status" value="1"/>
</dbReference>
<protein>
    <submittedName>
        <fullName evidence="3">GNAT family N-acetyltransferase</fullName>
    </submittedName>
</protein>
<keyword evidence="4" id="KW-1185">Reference proteome</keyword>
<feature type="domain" description="N-acetyltransferase" evidence="2">
    <location>
        <begin position="3"/>
        <end position="164"/>
    </location>
</feature>
<evidence type="ECO:0000256" key="1">
    <source>
        <dbReference type="ARBA" id="ARBA00022679"/>
    </source>
</evidence>
<keyword evidence="1" id="KW-0808">Transferase</keyword>
<dbReference type="Gene3D" id="3.40.630.30">
    <property type="match status" value="1"/>
</dbReference>
<comment type="caution">
    <text evidence="3">The sequence shown here is derived from an EMBL/GenBank/DDBJ whole genome shotgun (WGS) entry which is preliminary data.</text>
</comment>
<dbReference type="Pfam" id="PF00583">
    <property type="entry name" value="Acetyltransf_1"/>
    <property type="match status" value="1"/>
</dbReference>
<sequence length="165" mass="17568">MSVIIRPRTDSDLVACAAALRQVHDNDRYPDAWPADPAGWLSPPKLLAAVVAERDATVVGHAALGASGGMPEVVRASAGAETVVSVIRLYVVPWARRAGVGSLLLTEAVRMAASRGQRAVLTVTSGSAAAIAMYERHGWRQVHSGPGGWRTTDGREAWMHYYVSP</sequence>
<dbReference type="InterPro" id="IPR050769">
    <property type="entry name" value="NAT_camello-type"/>
</dbReference>